<feature type="domain" description="6-hydroxymethylpterin diphosphokinase MptE-like" evidence="1">
    <location>
        <begin position="292"/>
        <end position="467"/>
    </location>
</feature>
<keyword evidence="4" id="KW-1185">Reference proteome</keyword>
<proteinExistence type="predicted"/>
<dbReference type="PANTHER" id="PTHR41786">
    <property type="entry name" value="MOTILITY ACCESSORY FACTOR MAF"/>
    <property type="match status" value="1"/>
</dbReference>
<dbReference type="InterPro" id="IPR002826">
    <property type="entry name" value="MptE-like"/>
</dbReference>
<name>A0ABV7CH44_9GAMM</name>
<dbReference type="InterPro" id="IPR045376">
    <property type="entry name" value="Maf_N"/>
</dbReference>
<comment type="caution">
    <text evidence="3">The sequence shown here is derived from an EMBL/GenBank/DDBJ whole genome shotgun (WGS) entry which is preliminary data.</text>
</comment>
<dbReference type="Pfam" id="PF20157">
    <property type="entry name" value="Maf_flag10_N"/>
    <property type="match status" value="1"/>
</dbReference>
<dbReference type="Gene3D" id="3.90.1480.10">
    <property type="entry name" value="Alpha-2,3-sialyltransferase"/>
    <property type="match status" value="1"/>
</dbReference>
<accession>A0ABV7CH44</accession>
<feature type="domain" description="Glycosyltransferase Maf N-terminal" evidence="2">
    <location>
        <begin position="40"/>
        <end position="272"/>
    </location>
</feature>
<evidence type="ECO:0000259" key="1">
    <source>
        <dbReference type="Pfam" id="PF01973"/>
    </source>
</evidence>
<gene>
    <name evidence="3" type="ORF">ACFOEE_04845</name>
</gene>
<sequence>MSNNEIFSKQEELTSLEGMLAQAVYKHEREAIFAEVANLRFEKNLKAFKSYFPEIYEKYLTYQPSEKFELIVNENGTANIIDYDSGLPIYSDDPKGQAAEQVKKNIDAPILGMTDHSKVALLENDSGFTHIDLMRSVGQIYNETKSNLSIFKKLGKSIPSIMVFGIGLGYHLDGILTACKAGYVNFFEPNEDYFFASLFVIDWNALLTKIDENGSFLYLGIGLKEEEIYEQFYSRSRAVSVASISHAWFYQHYPSVNVNKWISEFRNNYHQFFAGFGFFDDAVMGLAHSVGNFDNNLPYLYNKTLDDALLEDIPVFIVANGPSLDKEMEFIKNNQDKAIVFACNSASTALVRHGIMPDFHVALERTESTYHFLKEHVPEESRKKINLLITNVMNPKVASLFGWAGGSLKPGEAGSQVIQLAQYRKDQRVINTLSFCNPLVGNTALSYACHLGFKQIYLFGVDNGYVDKEHHHSKSSFYYDDKGKTKVQPFKVGHDFVVPGNFRETVLTDQFMHVGNVQMGRLLQSFQGKGITVFNCSDGSRIEHTIPLHSTDIILNERVIDKPSLVDYVKNNKFSNFDLKDEVEKLLCIDEFEQFCRVIVDILEQPITDRTEALETLLESLRYIYSFRNSAQHLGLYFLIEGEALYMTTILLSLLYNFGNDDEIVPYFSKALEEWCRYLSVAPEFYRNNVRIYK</sequence>
<dbReference type="Pfam" id="PF01973">
    <property type="entry name" value="MptE-like"/>
    <property type="match status" value="1"/>
</dbReference>
<protein>
    <submittedName>
        <fullName evidence="3">6-hydroxymethylpterin diphosphokinase MptE-like protein</fullName>
    </submittedName>
</protein>
<dbReference type="PANTHER" id="PTHR41786:SF1">
    <property type="entry name" value="6-HYDROXYMETHYLPTERIN DIPHOSPHOKINASE MPTE-LIKE DOMAIN-CONTAINING PROTEIN"/>
    <property type="match status" value="1"/>
</dbReference>
<dbReference type="Proteomes" id="UP001595453">
    <property type="component" value="Unassembled WGS sequence"/>
</dbReference>
<evidence type="ECO:0000313" key="3">
    <source>
        <dbReference type="EMBL" id="MFC3031838.1"/>
    </source>
</evidence>
<dbReference type="EMBL" id="JBHRSD010000010">
    <property type="protein sequence ID" value="MFC3031838.1"/>
    <property type="molecule type" value="Genomic_DNA"/>
</dbReference>
<dbReference type="RefSeq" id="WP_377121478.1">
    <property type="nucleotide sequence ID" value="NZ_JBHRSD010000010.1"/>
</dbReference>
<reference evidence="4" key="1">
    <citation type="journal article" date="2019" name="Int. J. Syst. Evol. Microbiol.">
        <title>The Global Catalogue of Microorganisms (GCM) 10K type strain sequencing project: providing services to taxonomists for standard genome sequencing and annotation.</title>
        <authorList>
            <consortium name="The Broad Institute Genomics Platform"/>
            <consortium name="The Broad Institute Genome Sequencing Center for Infectious Disease"/>
            <person name="Wu L."/>
            <person name="Ma J."/>
        </authorList>
    </citation>
    <scope>NUCLEOTIDE SEQUENCE [LARGE SCALE GENOMIC DNA]</scope>
    <source>
        <strain evidence="4">KCTC 42730</strain>
    </source>
</reference>
<organism evidence="3 4">
    <name type="scientific">Pseudoalteromonas fenneropenaei</name>
    <dbReference type="NCBI Taxonomy" id="1737459"/>
    <lineage>
        <taxon>Bacteria</taxon>
        <taxon>Pseudomonadati</taxon>
        <taxon>Pseudomonadota</taxon>
        <taxon>Gammaproteobacteria</taxon>
        <taxon>Alteromonadales</taxon>
        <taxon>Pseudoalteromonadaceae</taxon>
        <taxon>Pseudoalteromonas</taxon>
    </lineage>
</organism>
<evidence type="ECO:0000313" key="4">
    <source>
        <dbReference type="Proteomes" id="UP001595453"/>
    </source>
</evidence>
<evidence type="ECO:0000259" key="2">
    <source>
        <dbReference type="Pfam" id="PF20157"/>
    </source>
</evidence>